<reference evidence="2 3" key="1">
    <citation type="journal article" date="2021" name="bioRxiv">
        <title>The Gossypium anomalum genome as a resource for cotton improvement and evolutionary analysis of hybrid incompatibility.</title>
        <authorList>
            <person name="Grover C.E."/>
            <person name="Yuan D."/>
            <person name="Arick M.A."/>
            <person name="Miller E.R."/>
            <person name="Hu G."/>
            <person name="Peterson D.G."/>
            <person name="Wendel J.F."/>
            <person name="Udall J.A."/>
        </authorList>
    </citation>
    <scope>NUCLEOTIDE SEQUENCE [LARGE SCALE GENOMIC DNA]</scope>
    <source>
        <strain evidence="2">JFW-Udall</strain>
        <tissue evidence="2">Leaf</tissue>
    </source>
</reference>
<dbReference type="InterPro" id="IPR002156">
    <property type="entry name" value="RNaseH_domain"/>
</dbReference>
<dbReference type="Proteomes" id="UP000701853">
    <property type="component" value="Chromosome 8"/>
</dbReference>
<dbReference type="OrthoDB" id="990022at2759"/>
<dbReference type="InterPro" id="IPR012337">
    <property type="entry name" value="RNaseH-like_sf"/>
</dbReference>
<dbReference type="GO" id="GO:0004523">
    <property type="term" value="F:RNA-DNA hybrid ribonuclease activity"/>
    <property type="evidence" value="ECO:0007669"/>
    <property type="project" value="InterPro"/>
</dbReference>
<feature type="domain" description="RNase H type-1" evidence="1">
    <location>
        <begin position="115"/>
        <end position="236"/>
    </location>
</feature>
<evidence type="ECO:0000313" key="2">
    <source>
        <dbReference type="EMBL" id="KAG8485529.1"/>
    </source>
</evidence>
<dbReference type="InterPro" id="IPR044730">
    <property type="entry name" value="RNase_H-like_dom_plant"/>
</dbReference>
<dbReference type="InterPro" id="IPR052929">
    <property type="entry name" value="RNase_H-like_EbsB-rel"/>
</dbReference>
<sequence length="267" mass="30354">MNHFFHECPVSVAVWRSLSTLNSLQETNLDFEQWLTKILVLHPQPLYKLFCYALWAIWGDRNARVHDKTKRSGQEIASFVLSYLEELEGVKNNKPKTAKEVKKWKHPPGQLIKINFNGAFDEHNQQSASGIVARNSEGLVLLSCTKLHHRVPSTFAAEALACRKATRIGLDMQGKEIIIEGYSLSIIKKCNVKGGDKSKIGAYIHDIHQLKSKSSNLKFEYTPRSGNGLAHILAKESLRRKEEFYPVESVPIYAENRGKNDIEREPD</sequence>
<dbReference type="SUPFAM" id="SSF53098">
    <property type="entry name" value="Ribonuclease H-like"/>
    <property type="match status" value="1"/>
</dbReference>
<dbReference type="CDD" id="cd06222">
    <property type="entry name" value="RNase_H_like"/>
    <property type="match status" value="1"/>
</dbReference>
<proteinExistence type="predicted"/>
<keyword evidence="3" id="KW-1185">Reference proteome</keyword>
<dbReference type="Gene3D" id="3.30.420.10">
    <property type="entry name" value="Ribonuclease H-like superfamily/Ribonuclease H"/>
    <property type="match status" value="1"/>
</dbReference>
<dbReference type="GO" id="GO:0003676">
    <property type="term" value="F:nucleic acid binding"/>
    <property type="evidence" value="ECO:0007669"/>
    <property type="project" value="InterPro"/>
</dbReference>
<name>A0A8J6CUY1_9ROSI</name>
<evidence type="ECO:0000313" key="3">
    <source>
        <dbReference type="Proteomes" id="UP000701853"/>
    </source>
</evidence>
<evidence type="ECO:0000259" key="1">
    <source>
        <dbReference type="Pfam" id="PF13456"/>
    </source>
</evidence>
<gene>
    <name evidence="2" type="ORF">CXB51_018891</name>
</gene>
<comment type="caution">
    <text evidence="2">The sequence shown here is derived from an EMBL/GenBank/DDBJ whole genome shotgun (WGS) entry which is preliminary data.</text>
</comment>
<dbReference type="EMBL" id="JAHUZN010000008">
    <property type="protein sequence ID" value="KAG8485529.1"/>
    <property type="molecule type" value="Genomic_DNA"/>
</dbReference>
<dbReference type="Pfam" id="PF13456">
    <property type="entry name" value="RVT_3"/>
    <property type="match status" value="1"/>
</dbReference>
<accession>A0A8J6CUY1</accession>
<dbReference type="PANTHER" id="PTHR47074:SF61">
    <property type="entry name" value="RNASE H TYPE-1 DOMAIN-CONTAINING PROTEIN"/>
    <property type="match status" value="1"/>
</dbReference>
<organism evidence="2 3">
    <name type="scientific">Gossypium anomalum</name>
    <dbReference type="NCBI Taxonomy" id="47600"/>
    <lineage>
        <taxon>Eukaryota</taxon>
        <taxon>Viridiplantae</taxon>
        <taxon>Streptophyta</taxon>
        <taxon>Embryophyta</taxon>
        <taxon>Tracheophyta</taxon>
        <taxon>Spermatophyta</taxon>
        <taxon>Magnoliopsida</taxon>
        <taxon>eudicotyledons</taxon>
        <taxon>Gunneridae</taxon>
        <taxon>Pentapetalae</taxon>
        <taxon>rosids</taxon>
        <taxon>malvids</taxon>
        <taxon>Malvales</taxon>
        <taxon>Malvaceae</taxon>
        <taxon>Malvoideae</taxon>
        <taxon>Gossypium</taxon>
    </lineage>
</organism>
<dbReference type="AlphaFoldDB" id="A0A8J6CUY1"/>
<dbReference type="PANTHER" id="PTHR47074">
    <property type="entry name" value="BNAC02G40300D PROTEIN"/>
    <property type="match status" value="1"/>
</dbReference>
<dbReference type="InterPro" id="IPR036397">
    <property type="entry name" value="RNaseH_sf"/>
</dbReference>
<protein>
    <recommendedName>
        <fullName evidence="1">RNase H type-1 domain-containing protein</fullName>
    </recommendedName>
</protein>